<dbReference type="RefSeq" id="WP_003725164.1">
    <property type="nucleotide sequence ID" value="NC_021827.1"/>
</dbReference>
<evidence type="ECO:0000313" key="2">
    <source>
        <dbReference type="EMBL" id="NYA01887.1"/>
    </source>
</evidence>
<name>A0A5Y4UQ07_LISMN</name>
<dbReference type="EMBL" id="AAAJWF010000006">
    <property type="protein sequence ID" value="EAC7480942.1"/>
    <property type="molecule type" value="Genomic_DNA"/>
</dbReference>
<comment type="caution">
    <text evidence="1">The sequence shown here is derived from an EMBL/GenBank/DDBJ whole genome shotgun (WGS) entry which is preliminary data.</text>
</comment>
<dbReference type="Proteomes" id="UP000544530">
    <property type="component" value="Unassembled WGS sequence"/>
</dbReference>
<evidence type="ECO:0000313" key="1">
    <source>
        <dbReference type="EMBL" id="EAC7480942.1"/>
    </source>
</evidence>
<protein>
    <submittedName>
        <fullName evidence="1">Uncharacterized protein</fullName>
    </submittedName>
</protein>
<accession>A0A5Y4UQ07</accession>
<dbReference type="Proteomes" id="UP000368512">
    <property type="component" value="Unassembled WGS sequence"/>
</dbReference>
<dbReference type="KEGG" id="lmv:Y193_13570"/>
<proteinExistence type="predicted"/>
<dbReference type="EMBL" id="JACAVN010000004">
    <property type="protein sequence ID" value="NYA01887.1"/>
    <property type="molecule type" value="Genomic_DNA"/>
</dbReference>
<organism evidence="1 3">
    <name type="scientific">Listeria monocytogenes</name>
    <dbReference type="NCBI Taxonomy" id="1639"/>
    <lineage>
        <taxon>Bacteria</taxon>
        <taxon>Bacillati</taxon>
        <taxon>Bacillota</taxon>
        <taxon>Bacilli</taxon>
        <taxon>Bacillales</taxon>
        <taxon>Listeriaceae</taxon>
        <taxon>Listeria</taxon>
    </lineage>
</organism>
<dbReference type="AlphaFoldDB" id="A0A5Y4UQ07"/>
<evidence type="ECO:0000313" key="3">
    <source>
        <dbReference type="Proteomes" id="UP000368512"/>
    </source>
</evidence>
<reference evidence="2 4" key="2">
    <citation type="submission" date="2020-06" db="EMBL/GenBank/DDBJ databases">
        <title>Two Listeria outbreaks in Switzerland in 2018 and 2020.</title>
        <authorList>
            <person name="Stevens M.J.A."/>
            <person name="Bloemberg G."/>
            <person name="Nusch-Inderbinnen M."/>
            <person name="Stephan R."/>
        </authorList>
    </citation>
    <scope>NUCLEOTIDE SEQUENCE [LARGE SCALE GENOMIC DNA]</scope>
    <source>
        <strain evidence="2 4">N18-0707</strain>
    </source>
</reference>
<gene>
    <name evidence="1" type="ORF">DQ70_09650</name>
    <name evidence="2" type="ORF">HZJ64_08580</name>
</gene>
<reference evidence="1 3" key="1">
    <citation type="submission" date="2018-06" db="EMBL/GenBank/DDBJ databases">
        <authorList>
            <consortium name="GenomeTrakr: Next Generation Sequencing Network for Food Pathogen Tracability"/>
        </authorList>
    </citation>
    <scope>NUCLEOTIDE SEQUENCE [LARGE SCALE GENOMIC DNA]</scope>
    <source>
        <strain evidence="1 3">CFSAN008042</strain>
    </source>
</reference>
<evidence type="ECO:0000313" key="4">
    <source>
        <dbReference type="Proteomes" id="UP000544530"/>
    </source>
</evidence>
<sequence length="187" mass="22884">MLNLQWEDLDCLEVEGDLEKILDYSYNAWNLDQRNTRYFVRTFFIKWYLIIDDFDIEDYETQEKQLMNMYEYGEKKLLDVTEVKWIIGYCISLNPEYFMKQGDNYEEVRIKGDKYLHELALANPDDIYLKSLDYDFGTEGHSHERYLDWKRANREQFLLYVEENFNYDSLFSDCFKELITMDLDKKD</sequence>